<gene>
    <name evidence="4" type="ORF">CSSPJE1EN2_LOCUS23081</name>
</gene>
<dbReference type="InterPro" id="IPR006121">
    <property type="entry name" value="HMA_dom"/>
</dbReference>
<keyword evidence="1" id="KW-0479">Metal-binding</keyword>
<feature type="compositionally biased region" description="Basic and acidic residues" evidence="2">
    <location>
        <begin position="220"/>
        <end position="286"/>
    </location>
</feature>
<dbReference type="Gene3D" id="3.30.70.100">
    <property type="match status" value="2"/>
</dbReference>
<evidence type="ECO:0000259" key="3">
    <source>
        <dbReference type="PROSITE" id="PS50846"/>
    </source>
</evidence>
<feature type="region of interest" description="Disordered" evidence="2">
    <location>
        <begin position="216"/>
        <end position="286"/>
    </location>
</feature>
<feature type="region of interest" description="Disordered" evidence="2">
    <location>
        <begin position="107"/>
        <end position="150"/>
    </location>
</feature>
<proteinExistence type="predicted"/>
<evidence type="ECO:0000256" key="1">
    <source>
        <dbReference type="ARBA" id="ARBA00022723"/>
    </source>
</evidence>
<keyword evidence="5" id="KW-1185">Reference proteome</keyword>
<feature type="domain" description="HMA" evidence="3">
    <location>
        <begin position="45"/>
        <end position="108"/>
    </location>
</feature>
<organism evidence="4 5">
    <name type="scientific">Sphagnum jensenii</name>
    <dbReference type="NCBI Taxonomy" id="128206"/>
    <lineage>
        <taxon>Eukaryota</taxon>
        <taxon>Viridiplantae</taxon>
        <taxon>Streptophyta</taxon>
        <taxon>Embryophyta</taxon>
        <taxon>Bryophyta</taxon>
        <taxon>Sphagnophytina</taxon>
        <taxon>Sphagnopsida</taxon>
        <taxon>Sphagnales</taxon>
        <taxon>Sphagnaceae</taxon>
        <taxon>Sphagnum</taxon>
    </lineage>
</organism>
<accession>A0ABP1BZ29</accession>
<dbReference type="Proteomes" id="UP001497522">
    <property type="component" value="Chromosome 8"/>
</dbReference>
<dbReference type="PROSITE" id="PS50846">
    <property type="entry name" value="HMA_2"/>
    <property type="match status" value="2"/>
</dbReference>
<dbReference type="EMBL" id="OZ023709">
    <property type="protein sequence ID" value="CAK9881725.1"/>
    <property type="molecule type" value="Genomic_DNA"/>
</dbReference>
<evidence type="ECO:0000313" key="5">
    <source>
        <dbReference type="Proteomes" id="UP001497522"/>
    </source>
</evidence>
<reference evidence="4" key="1">
    <citation type="submission" date="2024-03" db="EMBL/GenBank/DDBJ databases">
        <authorList>
            <consortium name="ELIXIR-Norway"/>
            <consortium name="Elixir Norway"/>
        </authorList>
    </citation>
    <scope>NUCLEOTIDE SEQUENCE</scope>
</reference>
<sequence>MGHDMETKFGTICQVFMSALSTNSSTIVVFVPFHKANRVSITVEVKTVVLKVVMHCEGCASSVKRAVARIPGVTSYTIDFPVQKVTVIGNVKPDEVLRRVAKTGKHATFWPQEPPVPKEEEQKKEKQENESDAKAADDDTNKEGKNEEKPKEEITVMLRVAMHCEACVDTVRRAVVRIPGVISSTVDFMAQKVTVVGNVTREEVFKRVSRTGKQTAFWPEEPKEEKEEKKEEKEEEKKEEKKEEETKEKTKEEPEKEESKDEKKEEAATAKEENKDKATTQVEERKEPFLVFEELYPVSFALRPDYTRYYYY</sequence>
<dbReference type="InterPro" id="IPR036163">
    <property type="entry name" value="HMA_dom_sf"/>
</dbReference>
<protein>
    <recommendedName>
        <fullName evidence="3">HMA domain-containing protein</fullName>
    </recommendedName>
</protein>
<evidence type="ECO:0000256" key="2">
    <source>
        <dbReference type="SAM" id="MobiDB-lite"/>
    </source>
</evidence>
<dbReference type="Pfam" id="PF00403">
    <property type="entry name" value="HMA"/>
    <property type="match status" value="2"/>
</dbReference>
<dbReference type="SUPFAM" id="SSF55008">
    <property type="entry name" value="HMA, heavy metal-associated domain"/>
    <property type="match status" value="2"/>
</dbReference>
<dbReference type="CDD" id="cd00371">
    <property type="entry name" value="HMA"/>
    <property type="match status" value="2"/>
</dbReference>
<dbReference type="PANTHER" id="PTHR22814:SF287">
    <property type="entry name" value="COPPER TRANSPORT PROTEIN ATX1"/>
    <property type="match status" value="1"/>
</dbReference>
<evidence type="ECO:0000313" key="4">
    <source>
        <dbReference type="EMBL" id="CAK9881725.1"/>
    </source>
</evidence>
<dbReference type="PANTHER" id="PTHR22814">
    <property type="entry name" value="COPPER TRANSPORT PROTEIN ATOX1-RELATED"/>
    <property type="match status" value="1"/>
</dbReference>
<feature type="domain" description="HMA" evidence="3">
    <location>
        <begin position="153"/>
        <end position="216"/>
    </location>
</feature>
<name>A0ABP1BZ29_9BRYO</name>
<feature type="compositionally biased region" description="Basic and acidic residues" evidence="2">
    <location>
        <begin position="116"/>
        <end position="150"/>
    </location>
</feature>